<accession>A0ABU6ZK13</accession>
<proteinExistence type="predicted"/>
<evidence type="ECO:0000313" key="3">
    <source>
        <dbReference type="Proteomes" id="UP001341840"/>
    </source>
</evidence>
<sequence>MGGIGKTTIAAAIFKEFSPKFSMLRRKKVFIVLDDVHTSELLETLLGVGLDYLGFGSKVIVTTRNKHVLHGRVIEDHIHEVKEMNFENSLKLFNLNAFNELHPPKDQFWDLSMIAVQYASGIPLALKVLGSFLRSKTYNEWESALAKLKAIPNGDIQQEMGHKIVNEESIKNPGGRSRLWKSEEVRDILKNDKGTDAIETIFLDMTQDTDLCISSQAFRKMPNLR</sequence>
<dbReference type="InterPro" id="IPR042197">
    <property type="entry name" value="Apaf_helical"/>
</dbReference>
<keyword evidence="3" id="KW-1185">Reference proteome</keyword>
<reference evidence="2 3" key="1">
    <citation type="journal article" date="2023" name="Plants (Basel)">
        <title>Bridging the Gap: Combining Genomics and Transcriptomics Approaches to Understand Stylosanthes scabra, an Orphan Legume from the Brazilian Caatinga.</title>
        <authorList>
            <person name="Ferreira-Neto J.R.C."/>
            <person name="da Silva M.D."/>
            <person name="Binneck E."/>
            <person name="de Melo N.F."/>
            <person name="da Silva R.H."/>
            <person name="de Melo A.L.T.M."/>
            <person name="Pandolfi V."/>
            <person name="Bustamante F.O."/>
            <person name="Brasileiro-Vidal A.C."/>
            <person name="Benko-Iseppon A.M."/>
        </authorList>
    </citation>
    <scope>NUCLEOTIDE SEQUENCE [LARGE SCALE GENOMIC DNA]</scope>
    <source>
        <tissue evidence="2">Leaves</tissue>
    </source>
</reference>
<dbReference type="EMBL" id="JASCZI010272450">
    <property type="protein sequence ID" value="MED6222281.1"/>
    <property type="molecule type" value="Genomic_DNA"/>
</dbReference>
<dbReference type="InterPro" id="IPR044974">
    <property type="entry name" value="Disease_R_plants"/>
</dbReference>
<feature type="domain" description="NB-ARC" evidence="1">
    <location>
        <begin position="22"/>
        <end position="99"/>
    </location>
</feature>
<dbReference type="SUPFAM" id="SSF52540">
    <property type="entry name" value="P-loop containing nucleoside triphosphate hydrolases"/>
    <property type="match status" value="1"/>
</dbReference>
<comment type="caution">
    <text evidence="2">The sequence shown here is derived from an EMBL/GenBank/DDBJ whole genome shotgun (WGS) entry which is preliminary data.</text>
</comment>
<dbReference type="Gene3D" id="3.40.50.300">
    <property type="entry name" value="P-loop containing nucleotide triphosphate hydrolases"/>
    <property type="match status" value="1"/>
</dbReference>
<name>A0ABU6ZK13_9FABA</name>
<gene>
    <name evidence="2" type="ORF">PIB30_062858</name>
</gene>
<evidence type="ECO:0000259" key="1">
    <source>
        <dbReference type="Pfam" id="PF00931"/>
    </source>
</evidence>
<dbReference type="PANTHER" id="PTHR11017:SF512">
    <property type="entry name" value="ADP-RIBOSYL CYCLASE_CYCLIC ADP-RIBOSE HYDROLASE"/>
    <property type="match status" value="1"/>
</dbReference>
<dbReference type="InterPro" id="IPR027417">
    <property type="entry name" value="P-loop_NTPase"/>
</dbReference>
<dbReference type="Pfam" id="PF00931">
    <property type="entry name" value="NB-ARC"/>
    <property type="match status" value="1"/>
</dbReference>
<evidence type="ECO:0000313" key="2">
    <source>
        <dbReference type="EMBL" id="MED6222281.1"/>
    </source>
</evidence>
<dbReference type="InterPro" id="IPR002182">
    <property type="entry name" value="NB-ARC"/>
</dbReference>
<dbReference type="Proteomes" id="UP001341840">
    <property type="component" value="Unassembled WGS sequence"/>
</dbReference>
<organism evidence="2 3">
    <name type="scientific">Stylosanthes scabra</name>
    <dbReference type="NCBI Taxonomy" id="79078"/>
    <lineage>
        <taxon>Eukaryota</taxon>
        <taxon>Viridiplantae</taxon>
        <taxon>Streptophyta</taxon>
        <taxon>Embryophyta</taxon>
        <taxon>Tracheophyta</taxon>
        <taxon>Spermatophyta</taxon>
        <taxon>Magnoliopsida</taxon>
        <taxon>eudicotyledons</taxon>
        <taxon>Gunneridae</taxon>
        <taxon>Pentapetalae</taxon>
        <taxon>rosids</taxon>
        <taxon>fabids</taxon>
        <taxon>Fabales</taxon>
        <taxon>Fabaceae</taxon>
        <taxon>Papilionoideae</taxon>
        <taxon>50 kb inversion clade</taxon>
        <taxon>dalbergioids sensu lato</taxon>
        <taxon>Dalbergieae</taxon>
        <taxon>Pterocarpus clade</taxon>
        <taxon>Stylosanthes</taxon>
    </lineage>
</organism>
<dbReference type="PRINTS" id="PR00364">
    <property type="entry name" value="DISEASERSIST"/>
</dbReference>
<dbReference type="Gene3D" id="1.10.8.430">
    <property type="entry name" value="Helical domain of apoptotic protease-activating factors"/>
    <property type="match status" value="1"/>
</dbReference>
<dbReference type="PANTHER" id="PTHR11017">
    <property type="entry name" value="LEUCINE-RICH REPEAT-CONTAINING PROTEIN"/>
    <property type="match status" value="1"/>
</dbReference>
<protein>
    <recommendedName>
        <fullName evidence="1">NB-ARC domain-containing protein</fullName>
    </recommendedName>
</protein>